<dbReference type="AlphaFoldDB" id="A0A423WPH6"/>
<comment type="caution">
    <text evidence="2">The sequence shown here is derived from an EMBL/GenBank/DDBJ whole genome shotgun (WGS) entry which is preliminary data.</text>
</comment>
<dbReference type="SUPFAM" id="SSF56112">
    <property type="entry name" value="Protein kinase-like (PK-like)"/>
    <property type="match status" value="1"/>
</dbReference>
<evidence type="ECO:0000313" key="3">
    <source>
        <dbReference type="Proteomes" id="UP000284375"/>
    </source>
</evidence>
<proteinExistence type="predicted"/>
<feature type="compositionally biased region" description="Basic and acidic residues" evidence="1">
    <location>
        <begin position="237"/>
        <end position="252"/>
    </location>
</feature>
<feature type="region of interest" description="Disordered" evidence="1">
    <location>
        <begin position="222"/>
        <end position="252"/>
    </location>
</feature>
<gene>
    <name evidence="2" type="ORF">VSDG_00527</name>
</gene>
<sequence length="432" mass="49813">MSVCDEKTKYVFDDDKRPALPYVAGACFSIKRHKRLTPFDRGICYEFPEVFSLSDPVLPSETLRPSEILKPKHNWTPWSRSSSKRTDPGNDPPGTITERYLRHRPRKTKPYKKDMTTRRLEIVRQIRARDGAYAQVVQCRVDGIRGPLVAKIFDPLYRWEDVDLDMVFSPVGLSESDWSREAAAYARIRERGLDGRYTPRFEGCWSFDIPYELELELASNSATDDITAPTTTTSGRQSERGEEKRRGGLSEELTRRTIKVTRNVRLLLMEHIPGDSILHLLETGAYRNIPPDVRMDLLARIGEAQSALWHIRVSHGDPHARNVVEWRATLVDFGSSVVLDLPNARSNLRDRPPPALPPNPMTRCRGLWPVYDLRLEPDWEDAASEEANWIDKRYDSFEMRRKWMEARWGEGSASAHRYQPVEYDKLYNGPGD</sequence>
<dbReference type="InterPro" id="IPR011009">
    <property type="entry name" value="Kinase-like_dom_sf"/>
</dbReference>
<dbReference type="EMBL" id="LJZO01000001">
    <property type="protein sequence ID" value="ROW05346.1"/>
    <property type="molecule type" value="Genomic_DNA"/>
</dbReference>
<dbReference type="Proteomes" id="UP000284375">
    <property type="component" value="Unassembled WGS sequence"/>
</dbReference>
<dbReference type="STRING" id="252740.A0A423WPH6"/>
<feature type="compositionally biased region" description="Low complexity" evidence="1">
    <location>
        <begin position="222"/>
        <end position="233"/>
    </location>
</feature>
<name>A0A423WPH6_CYTCH</name>
<keyword evidence="3" id="KW-1185">Reference proteome</keyword>
<feature type="region of interest" description="Disordered" evidence="1">
    <location>
        <begin position="74"/>
        <end position="102"/>
    </location>
</feature>
<evidence type="ECO:0008006" key="4">
    <source>
        <dbReference type="Google" id="ProtNLM"/>
    </source>
</evidence>
<accession>A0A423WPH6</accession>
<protein>
    <recommendedName>
        <fullName evidence="4">Protein kinase domain-containing protein</fullName>
    </recommendedName>
</protein>
<evidence type="ECO:0000256" key="1">
    <source>
        <dbReference type="SAM" id="MobiDB-lite"/>
    </source>
</evidence>
<evidence type="ECO:0000313" key="2">
    <source>
        <dbReference type="EMBL" id="ROW05346.1"/>
    </source>
</evidence>
<reference evidence="2 3" key="1">
    <citation type="submission" date="2015-09" db="EMBL/GenBank/DDBJ databases">
        <title>Host preference determinants of Valsa canker pathogens revealed by comparative genomics.</title>
        <authorList>
            <person name="Yin Z."/>
            <person name="Huang L."/>
        </authorList>
    </citation>
    <scope>NUCLEOTIDE SEQUENCE [LARGE SCALE GENOMIC DNA]</scope>
    <source>
        <strain evidence="2 3">YSFL</strain>
    </source>
</reference>
<dbReference type="OrthoDB" id="4267316at2759"/>
<organism evidence="2 3">
    <name type="scientific">Cytospora chrysosperma</name>
    <name type="common">Cytospora canker fungus</name>
    <name type="synonym">Sphaeria chrysosperma</name>
    <dbReference type="NCBI Taxonomy" id="252740"/>
    <lineage>
        <taxon>Eukaryota</taxon>
        <taxon>Fungi</taxon>
        <taxon>Dikarya</taxon>
        <taxon>Ascomycota</taxon>
        <taxon>Pezizomycotina</taxon>
        <taxon>Sordariomycetes</taxon>
        <taxon>Sordariomycetidae</taxon>
        <taxon>Diaporthales</taxon>
        <taxon>Cytosporaceae</taxon>
        <taxon>Cytospora</taxon>
    </lineage>
</organism>